<dbReference type="AlphaFoldDB" id="A0AA39INU0"/>
<proteinExistence type="predicted"/>
<gene>
    <name evidence="1" type="ORF">QR680_010396</name>
</gene>
<evidence type="ECO:0000313" key="2">
    <source>
        <dbReference type="Proteomes" id="UP001175271"/>
    </source>
</evidence>
<comment type="caution">
    <text evidence="1">The sequence shown here is derived from an EMBL/GenBank/DDBJ whole genome shotgun (WGS) entry which is preliminary data.</text>
</comment>
<dbReference type="EMBL" id="JAUCMV010000001">
    <property type="protein sequence ID" value="KAK0427731.1"/>
    <property type="molecule type" value="Genomic_DNA"/>
</dbReference>
<organism evidence="1 2">
    <name type="scientific">Steinernema hermaphroditum</name>
    <dbReference type="NCBI Taxonomy" id="289476"/>
    <lineage>
        <taxon>Eukaryota</taxon>
        <taxon>Metazoa</taxon>
        <taxon>Ecdysozoa</taxon>
        <taxon>Nematoda</taxon>
        <taxon>Chromadorea</taxon>
        <taxon>Rhabditida</taxon>
        <taxon>Tylenchina</taxon>
        <taxon>Panagrolaimomorpha</taxon>
        <taxon>Strongyloidoidea</taxon>
        <taxon>Steinernematidae</taxon>
        <taxon>Steinernema</taxon>
    </lineage>
</organism>
<reference evidence="1" key="1">
    <citation type="submission" date="2023-06" db="EMBL/GenBank/DDBJ databases">
        <title>Genomic analysis of the entomopathogenic nematode Steinernema hermaphroditum.</title>
        <authorList>
            <person name="Schwarz E.M."/>
            <person name="Heppert J.K."/>
            <person name="Baniya A."/>
            <person name="Schwartz H.T."/>
            <person name="Tan C.-H."/>
            <person name="Antoshechkin I."/>
            <person name="Sternberg P.W."/>
            <person name="Goodrich-Blair H."/>
            <person name="Dillman A.R."/>
        </authorList>
    </citation>
    <scope>NUCLEOTIDE SEQUENCE</scope>
    <source>
        <strain evidence="1">PS9179</strain>
        <tissue evidence="1">Whole animal</tissue>
    </source>
</reference>
<keyword evidence="2" id="KW-1185">Reference proteome</keyword>
<dbReference type="Proteomes" id="UP001175271">
    <property type="component" value="Unassembled WGS sequence"/>
</dbReference>
<accession>A0AA39INU0</accession>
<evidence type="ECO:0000313" key="1">
    <source>
        <dbReference type="EMBL" id="KAK0427731.1"/>
    </source>
</evidence>
<sequence length="78" mass="8796">MVSAVEGFIPFEVLSGERSGGRRALLLADLRHRRRSLQCSVRSIRVSHEVAKWSAANLLLFLVHFGVTKFSKWLPSFA</sequence>
<protein>
    <submittedName>
        <fullName evidence="1">Uncharacterized protein</fullName>
    </submittedName>
</protein>
<name>A0AA39INU0_9BILA</name>